<evidence type="ECO:0000313" key="1">
    <source>
        <dbReference type="EMBL" id="MCV9926064.1"/>
    </source>
</evidence>
<dbReference type="EMBL" id="JAOZEW010000001">
    <property type="protein sequence ID" value="MCV9926064.1"/>
    <property type="molecule type" value="Genomic_DNA"/>
</dbReference>
<evidence type="ECO:0000313" key="2">
    <source>
        <dbReference type="Proteomes" id="UP001151079"/>
    </source>
</evidence>
<sequence>MTQININPAPVTSMIIRKNTAEFFWLSETVTENTNSLQNKNTKVKKDFKKNK</sequence>
<organism evidence="1 2">
    <name type="scientific">Flavobacterium shii</name>
    <dbReference type="NCBI Taxonomy" id="2987687"/>
    <lineage>
        <taxon>Bacteria</taxon>
        <taxon>Pseudomonadati</taxon>
        <taxon>Bacteroidota</taxon>
        <taxon>Flavobacteriia</taxon>
        <taxon>Flavobacteriales</taxon>
        <taxon>Flavobacteriaceae</taxon>
        <taxon>Flavobacterium</taxon>
    </lineage>
</organism>
<reference evidence="1" key="1">
    <citation type="submission" date="2022-10" db="EMBL/GenBank/DDBJ databases">
        <title>Two novel species of Flavobacterium.</title>
        <authorList>
            <person name="Liu Q."/>
            <person name="Xin Y.-H."/>
        </authorList>
    </citation>
    <scope>NUCLEOTIDE SEQUENCE</scope>
    <source>
        <strain evidence="1">LS1R49</strain>
    </source>
</reference>
<gene>
    <name evidence="1" type="ORF">OIU83_00225</name>
</gene>
<protein>
    <submittedName>
        <fullName evidence="1">Uncharacterized protein</fullName>
    </submittedName>
</protein>
<dbReference type="Proteomes" id="UP001151079">
    <property type="component" value="Unassembled WGS sequence"/>
</dbReference>
<accession>A0A9X2Z8V3</accession>
<dbReference type="RefSeq" id="WP_264204272.1">
    <property type="nucleotide sequence ID" value="NZ_JAOZEW010000001.1"/>
</dbReference>
<proteinExistence type="predicted"/>
<name>A0A9X2Z8V3_9FLAO</name>
<comment type="caution">
    <text evidence="1">The sequence shown here is derived from an EMBL/GenBank/DDBJ whole genome shotgun (WGS) entry which is preliminary data.</text>
</comment>
<keyword evidence="2" id="KW-1185">Reference proteome</keyword>
<dbReference type="AlphaFoldDB" id="A0A9X2Z8V3"/>